<dbReference type="OrthoDB" id="1097715at2"/>
<proteinExistence type="predicted"/>
<keyword evidence="1" id="KW-0732">Signal</keyword>
<keyword evidence="3" id="KW-1185">Reference proteome</keyword>
<dbReference type="RefSeq" id="WP_103806343.1">
    <property type="nucleotide sequence ID" value="NZ_PQVG01000006.1"/>
</dbReference>
<sequence length="178" mass="19998">MKTKFNCSLISILCITLFSFATGFTQEKTKKQIKEEQKLEKQKQIALLIESKEFVFSATKMSPQGARIVNLTSDYTVEYHPDLIKSYLPFAGRGYGGIGYGGDDGMKFEGKPTVYTVEKTKKAYVIKTDVKGKQDSFSMMLTVYFEGSATLSINSNHRSSISYDGDIQVFKKVTNTEK</sequence>
<evidence type="ECO:0000256" key="1">
    <source>
        <dbReference type="SAM" id="SignalP"/>
    </source>
</evidence>
<evidence type="ECO:0000313" key="2">
    <source>
        <dbReference type="EMBL" id="POY38769.1"/>
    </source>
</evidence>
<reference evidence="2 3" key="1">
    <citation type="submission" date="2018-01" db="EMBL/GenBank/DDBJ databases">
        <authorList>
            <person name="Gaut B.S."/>
            <person name="Morton B.R."/>
            <person name="Clegg M.T."/>
            <person name="Duvall M.R."/>
        </authorList>
    </citation>
    <scope>NUCLEOTIDE SEQUENCE [LARGE SCALE GENOMIC DNA]</scope>
    <source>
        <strain evidence="2 3">HR-AY</strain>
    </source>
</reference>
<evidence type="ECO:0008006" key="4">
    <source>
        <dbReference type="Google" id="ProtNLM"/>
    </source>
</evidence>
<protein>
    <recommendedName>
        <fullName evidence="4">DUF4251 domain-containing protein</fullName>
    </recommendedName>
</protein>
<dbReference type="EMBL" id="PQVG01000006">
    <property type="protein sequence ID" value="POY38769.1"/>
    <property type="molecule type" value="Genomic_DNA"/>
</dbReference>
<dbReference type="Pfam" id="PF14059">
    <property type="entry name" value="DUF4251"/>
    <property type="match status" value="1"/>
</dbReference>
<feature type="signal peptide" evidence="1">
    <location>
        <begin position="1"/>
        <end position="21"/>
    </location>
</feature>
<name>A0A2S5A903_9FLAO</name>
<dbReference type="Proteomes" id="UP000237310">
    <property type="component" value="Unassembled WGS sequence"/>
</dbReference>
<feature type="chain" id="PRO_5015590073" description="DUF4251 domain-containing protein" evidence="1">
    <location>
        <begin position="22"/>
        <end position="178"/>
    </location>
</feature>
<dbReference type="AlphaFoldDB" id="A0A2S5A903"/>
<organism evidence="2 3">
    <name type="scientific">Flavobacterium alvei</name>
    <dbReference type="NCBI Taxonomy" id="2080416"/>
    <lineage>
        <taxon>Bacteria</taxon>
        <taxon>Pseudomonadati</taxon>
        <taxon>Bacteroidota</taxon>
        <taxon>Flavobacteriia</taxon>
        <taxon>Flavobacteriales</taxon>
        <taxon>Flavobacteriaceae</taxon>
        <taxon>Flavobacterium</taxon>
    </lineage>
</organism>
<comment type="caution">
    <text evidence="2">The sequence shown here is derived from an EMBL/GenBank/DDBJ whole genome shotgun (WGS) entry which is preliminary data.</text>
</comment>
<dbReference type="InterPro" id="IPR025347">
    <property type="entry name" value="DUF4251"/>
</dbReference>
<dbReference type="Gene3D" id="2.40.128.410">
    <property type="match status" value="1"/>
</dbReference>
<evidence type="ECO:0000313" key="3">
    <source>
        <dbReference type="Proteomes" id="UP000237310"/>
    </source>
</evidence>
<gene>
    <name evidence="2" type="ORF">C3L50_11580</name>
</gene>
<accession>A0A2S5A903</accession>